<feature type="region of interest" description="Disordered" evidence="1">
    <location>
        <begin position="468"/>
        <end position="493"/>
    </location>
</feature>
<feature type="region of interest" description="Disordered" evidence="1">
    <location>
        <begin position="975"/>
        <end position="994"/>
    </location>
</feature>
<accession>A0A8H7D679</accession>
<feature type="compositionally biased region" description="Polar residues" evidence="1">
    <location>
        <begin position="468"/>
        <end position="490"/>
    </location>
</feature>
<dbReference type="AlphaFoldDB" id="A0A8H7D679"/>
<keyword evidence="3" id="KW-1185">Reference proteome</keyword>
<organism evidence="2 3">
    <name type="scientific">Mycena venus</name>
    <dbReference type="NCBI Taxonomy" id="2733690"/>
    <lineage>
        <taxon>Eukaryota</taxon>
        <taxon>Fungi</taxon>
        <taxon>Dikarya</taxon>
        <taxon>Basidiomycota</taxon>
        <taxon>Agaricomycotina</taxon>
        <taxon>Agaricomycetes</taxon>
        <taxon>Agaricomycetidae</taxon>
        <taxon>Agaricales</taxon>
        <taxon>Marasmiineae</taxon>
        <taxon>Mycenaceae</taxon>
        <taxon>Mycena</taxon>
    </lineage>
</organism>
<evidence type="ECO:0000256" key="1">
    <source>
        <dbReference type="SAM" id="MobiDB-lite"/>
    </source>
</evidence>
<reference evidence="2" key="1">
    <citation type="submission" date="2020-05" db="EMBL/GenBank/DDBJ databases">
        <title>Mycena genomes resolve the evolution of fungal bioluminescence.</title>
        <authorList>
            <person name="Tsai I.J."/>
        </authorList>
    </citation>
    <scope>NUCLEOTIDE SEQUENCE</scope>
    <source>
        <strain evidence="2">CCC161011</strain>
    </source>
</reference>
<proteinExistence type="predicted"/>
<gene>
    <name evidence="2" type="ORF">MVEN_00766900</name>
</gene>
<sequence length="1018" mass="114748">MWTGVSTASAEIPRSFRVPPFPLATVEELEPNPEISADPEPDGDADIFEPPTVEYREIPPSFRFPPFPLATAEEQELGPKISAAPETTSDTSVLEPRALDYRAYERLPQPSVDILTQVARSLPELLPDPETESGSIFEDKSHDDYADISTSSTPPITSTRSLEMLVADRNYDEALRVLDALLEVGTSIPPSFAYEEAAIWAVRAPANTASEMDDQIEKFRKWFSLIPRADRSSPRRFSRLRDRIMLSPLNSLRLIMEFGLIAAEKGYARSTHHRVTTLVCMYGDPDVTLQYIDELRGRNRMFLEQSSQRAYVDKLDNKLRVDIVGVAVRTLANAGRFDHAVQLIPDPTETHFHLTPYTYHYLVHKMEATRDPRYVPHINFVKQHKSEARHRSFGLTKMEKPHLALAIRCLANTGQFNLAVGLLPKLQEAEAGLLTEALDFLLARLRESEDDHHSIFFDRISQLREATQSTPVIPDSTIPSSDTPETNHSQPIFGPTEYRRAIEALTKAWCLEEAVALMPAYHQTNTGHRKTLYNVLLWKLKISYNPKYEPYMSQIKQMREHTVQLAARAKVMRRVASEAEVSAKDDPREARLAERSEADAARHLEDFSGEDILMASSVSSSRPPQRVGFSLAASLRALRKAFRDRLPSGTPHPLTIVRFLEVYLASERTRAIPLLRNLALSRGAGYSLSYIFAEMLFHARRGNPDLVIQTFVTHFFIVGLPRDELLVRLRTMERDPAAEALWAATPAMKLFPYPMHAAVVWRALLELTHDERALEALYVKLLKFADLRSPQSSVLQAGIPLLHPPPAWQTGVAASAFTPFVRRMCRAFGTERGGLILKDMVRLGIQPNIYQLTELAMEYSRVGDVRRTLLVLDQVENAAKAWESVDAPDSEQSDDADDEVARRRRAQRNHLLPRVDQVFYVAVVRGLLLSKRYAEARLVEQRMSKRYGYVAGKSQHLDELYEDLRVAEEGKKIPPREGHISAADSPKYKALSDNSQSHRVVALTALDLGPEPPSSAGV</sequence>
<comment type="caution">
    <text evidence="2">The sequence shown here is derived from an EMBL/GenBank/DDBJ whole genome shotgun (WGS) entry which is preliminary data.</text>
</comment>
<dbReference type="Proteomes" id="UP000620124">
    <property type="component" value="Unassembled WGS sequence"/>
</dbReference>
<name>A0A8H7D679_9AGAR</name>
<protein>
    <submittedName>
        <fullName evidence="2">Uncharacterized protein</fullName>
    </submittedName>
</protein>
<feature type="region of interest" description="Disordered" evidence="1">
    <location>
        <begin position="22"/>
        <end position="60"/>
    </location>
</feature>
<evidence type="ECO:0000313" key="2">
    <source>
        <dbReference type="EMBL" id="KAF7360371.1"/>
    </source>
</evidence>
<dbReference type="OrthoDB" id="185373at2759"/>
<feature type="compositionally biased region" description="Acidic residues" evidence="1">
    <location>
        <begin position="27"/>
        <end position="47"/>
    </location>
</feature>
<dbReference type="EMBL" id="JACAZI010000005">
    <property type="protein sequence ID" value="KAF7360371.1"/>
    <property type="molecule type" value="Genomic_DNA"/>
</dbReference>
<evidence type="ECO:0000313" key="3">
    <source>
        <dbReference type="Proteomes" id="UP000620124"/>
    </source>
</evidence>